<comment type="subcellular location">
    <subcellularLocation>
        <location evidence="2">Mitochondrion inner membrane</location>
        <topology evidence="2">Multi-pass membrane protein</topology>
    </subcellularLocation>
</comment>
<feature type="domain" description="Cytochrome b/b6 C-terminal region profile" evidence="21">
    <location>
        <begin position="210"/>
        <end position="368"/>
    </location>
</feature>
<evidence type="ECO:0000256" key="8">
    <source>
        <dbReference type="ARBA" id="ARBA00022692"/>
    </source>
</evidence>
<dbReference type="InterPro" id="IPR030689">
    <property type="entry name" value="Cytochrome_b"/>
</dbReference>
<dbReference type="InterPro" id="IPR048259">
    <property type="entry name" value="Cytochrome_b_N_euk/bac"/>
</dbReference>
<feature type="binding site" evidence="17">
    <location>
        <position position="201"/>
    </location>
    <ligand>
        <name>a ubiquinone</name>
        <dbReference type="ChEBI" id="CHEBI:16389"/>
    </ligand>
</feature>
<keyword evidence="8 19" id="KW-0812">Transmembrane</keyword>
<feature type="binding site" description="axial binding residue" evidence="18">
    <location>
        <position position="97"/>
    </location>
    <ligand>
        <name>heme b</name>
        <dbReference type="ChEBI" id="CHEBI:60344"/>
        <label>b566</label>
    </ligand>
    <ligandPart>
        <name>Fe</name>
        <dbReference type="ChEBI" id="CHEBI:18248"/>
    </ligandPart>
</feature>
<feature type="transmembrane region" description="Helical" evidence="19">
    <location>
        <begin position="320"/>
        <end position="337"/>
    </location>
</feature>
<dbReference type="CDD" id="cd00284">
    <property type="entry name" value="Cytochrome_b_N"/>
    <property type="match status" value="1"/>
</dbReference>
<feature type="binding site" description="axial binding residue" evidence="18">
    <location>
        <position position="196"/>
    </location>
    <ligand>
        <name>heme b</name>
        <dbReference type="ChEBI" id="CHEBI:60344"/>
        <label>b566</label>
    </ligand>
    <ligandPart>
        <name>Fe</name>
        <dbReference type="ChEBI" id="CHEBI:18248"/>
    </ligandPart>
</feature>
<keyword evidence="13 18" id="KW-0408">Iron</keyword>
<reference evidence="22" key="1">
    <citation type="journal article" date="2007" name="BMC Genomics">
        <title>The complete mitochondrial genome of Pseudocellus pearsei (Chelicerata: Ricinulei) and a comparison of mitochondrial gene rearrangements in Arachnida.</title>
        <authorList>
            <person name="Fahrein K."/>
            <person name="Talarico G."/>
            <person name="Braband A."/>
            <person name="Podsiadlowski L."/>
        </authorList>
    </citation>
    <scope>NUCLEOTIDE SEQUENCE</scope>
</reference>
<comment type="similarity">
    <text evidence="19">Belongs to the cytochrome b family.</text>
</comment>
<feature type="transmembrane region" description="Helical" evidence="19">
    <location>
        <begin position="288"/>
        <end position="308"/>
    </location>
</feature>
<dbReference type="GO" id="GO:0005743">
    <property type="term" value="C:mitochondrial inner membrane"/>
    <property type="evidence" value="ECO:0007669"/>
    <property type="project" value="UniProtKB-SubCell"/>
</dbReference>
<organism evidence="22">
    <name type="scientific">Pseudocellus pearsei</name>
    <dbReference type="NCBI Taxonomy" id="58148"/>
    <lineage>
        <taxon>Eukaryota</taxon>
        <taxon>Metazoa</taxon>
        <taxon>Ecdysozoa</taxon>
        <taxon>Arthropoda</taxon>
        <taxon>Chelicerata</taxon>
        <taxon>Arachnida</taxon>
        <taxon>Ricinulei</taxon>
        <taxon>Ricinoididae</taxon>
        <taxon>Pseudocellus</taxon>
    </lineage>
</organism>
<keyword evidence="16 19" id="KW-0472">Membrane</keyword>
<evidence type="ECO:0000256" key="6">
    <source>
        <dbReference type="ARBA" id="ARBA00022617"/>
    </source>
</evidence>
<evidence type="ECO:0000256" key="19">
    <source>
        <dbReference type="RuleBase" id="RU362117"/>
    </source>
</evidence>
<dbReference type="InterPro" id="IPR016174">
    <property type="entry name" value="Di-haem_cyt_TM"/>
</dbReference>
<dbReference type="SUPFAM" id="SSF81648">
    <property type="entry name" value="a domain/subunit of cytochrome bc1 complex (Ubiquinol-cytochrome c reductase)"/>
    <property type="match status" value="1"/>
</dbReference>
<feature type="transmembrane region" description="Helical" evidence="19">
    <location>
        <begin position="349"/>
        <end position="366"/>
    </location>
</feature>
<evidence type="ECO:0000259" key="20">
    <source>
        <dbReference type="PROSITE" id="PS51002"/>
    </source>
</evidence>
<dbReference type="SUPFAM" id="SSF81342">
    <property type="entry name" value="Transmembrane di-heme cytochromes"/>
    <property type="match status" value="1"/>
</dbReference>
<evidence type="ECO:0000259" key="21">
    <source>
        <dbReference type="PROSITE" id="PS51003"/>
    </source>
</evidence>
<keyword evidence="5 19" id="KW-0813">Transport</keyword>
<dbReference type="Gene3D" id="1.20.810.10">
    <property type="entry name" value="Cytochrome Bc1 Complex, Chain C"/>
    <property type="match status" value="1"/>
</dbReference>
<comment type="cofactor">
    <cofactor evidence="18">
        <name>heme</name>
        <dbReference type="ChEBI" id="CHEBI:30413"/>
    </cofactor>
    <text evidence="18">Binds 2 heme groups non-covalently.</text>
</comment>
<accession>A9LI83</accession>
<keyword evidence="12 19" id="KW-1133">Transmembrane helix</keyword>
<evidence type="ECO:0000313" key="22">
    <source>
        <dbReference type="EMBL" id="ABS71914.1"/>
    </source>
</evidence>
<evidence type="ECO:0000256" key="18">
    <source>
        <dbReference type="PIRSR" id="PIRSR038885-2"/>
    </source>
</evidence>
<keyword evidence="6 18" id="KW-0349">Heme</keyword>
<dbReference type="CDD" id="cd00290">
    <property type="entry name" value="cytochrome_b_C"/>
    <property type="match status" value="1"/>
</dbReference>
<dbReference type="AlphaFoldDB" id="A9LI83"/>
<evidence type="ECO:0000256" key="16">
    <source>
        <dbReference type="ARBA" id="ARBA00023136"/>
    </source>
</evidence>
<dbReference type="GO" id="GO:0008121">
    <property type="term" value="F:quinol-cytochrome-c reductase activity"/>
    <property type="evidence" value="ECO:0007669"/>
    <property type="project" value="InterPro"/>
</dbReference>
<gene>
    <name evidence="22" type="primary">cob</name>
</gene>
<sequence length="368" mass="42608">MKKPTRKNNIINILNSTLIDLPSPSNITYWWNMGSLLGVCLMMQIITGLILSLHYTPNMDLSFISMSHITRNVNLGWFIRIMHANTASLFFLLAYIHISRGMLFSSYLNKKVWFSGILIMLMLMMTAFMGYVLPWGQMSFWAATVITNLLSAIPYMGTLIVEWMWGGFSVSNPTLSRFFSFHFILPFMILATMMIHIFFLHEKGSSNPMGMHMNMEKSPFHPYFSWKDLLGFTITMSMFMHISLNHPFLFMDSENFIPANPLVTPVHIQPEWYFLFAYTILRSIPNKLGGVMALFSSIIILTLLPMSIHKFKTLNMTPSNKIIIWMFFSIFMSLTWLGAKPVEQPFDTLSQMMSLLYFMLLSLFIINK</sequence>
<keyword evidence="10" id="KW-0999">Mitochondrion inner membrane</keyword>
<dbReference type="GO" id="GO:0006122">
    <property type="term" value="P:mitochondrial electron transport, ubiquinol to cytochrome c"/>
    <property type="evidence" value="ECO:0007669"/>
    <property type="project" value="TreeGrafter"/>
</dbReference>
<feature type="transmembrane region" description="Helical" evidence="19">
    <location>
        <begin position="77"/>
        <end position="98"/>
    </location>
</feature>
<evidence type="ECO:0000256" key="2">
    <source>
        <dbReference type="ARBA" id="ARBA00004448"/>
    </source>
</evidence>
<dbReference type="Pfam" id="PF00033">
    <property type="entry name" value="Cytochrome_B"/>
    <property type="match status" value="1"/>
</dbReference>
<comment type="function">
    <text evidence="1 19">Component of the ubiquinol-cytochrome c reductase complex (complex III or cytochrome b-c1 complex) that is part of the mitochondrial respiratory chain. The b-c1 complex mediates electron transfer from ubiquinol to cytochrome c. Contributes to the generation of a proton gradient across the mitochondrial membrane that is then used for ATP synthesis.</text>
</comment>
<evidence type="ECO:0000256" key="15">
    <source>
        <dbReference type="ARBA" id="ARBA00023128"/>
    </source>
</evidence>
<feature type="binding site" description="axial binding residue" evidence="18">
    <location>
        <position position="83"/>
    </location>
    <ligand>
        <name>heme b</name>
        <dbReference type="ChEBI" id="CHEBI:60344"/>
        <label>b562</label>
    </ligand>
    <ligandPart>
        <name>Fe</name>
        <dbReference type="ChEBI" id="CHEBI:18248"/>
    </ligandPart>
</feature>
<keyword evidence="7 19" id="KW-0679">Respiratory chain</keyword>
<evidence type="ECO:0000256" key="17">
    <source>
        <dbReference type="PIRSR" id="PIRSR038885-1"/>
    </source>
</evidence>
<evidence type="ECO:0000256" key="9">
    <source>
        <dbReference type="ARBA" id="ARBA00022723"/>
    </source>
</evidence>
<dbReference type="GO" id="GO:0016491">
    <property type="term" value="F:oxidoreductase activity"/>
    <property type="evidence" value="ECO:0007669"/>
    <property type="project" value="UniProtKB-UniRule"/>
</dbReference>
<keyword evidence="14" id="KW-0830">Ubiquinone</keyword>
<dbReference type="PIRSF" id="PIRSF038885">
    <property type="entry name" value="COB"/>
    <property type="match status" value="1"/>
</dbReference>
<evidence type="ECO:0000256" key="11">
    <source>
        <dbReference type="ARBA" id="ARBA00022982"/>
    </source>
</evidence>
<comment type="subunit">
    <text evidence="3">The main subunits of complex b-c1 are: cytochrome b, cytochrome c1 and the Rieske protein.</text>
</comment>
<feature type="transmembrane region" description="Helical" evidence="19">
    <location>
        <begin position="220"/>
        <end position="242"/>
    </location>
</feature>
<dbReference type="GO" id="GO:0045275">
    <property type="term" value="C:respiratory chain complex III"/>
    <property type="evidence" value="ECO:0007669"/>
    <property type="project" value="InterPro"/>
</dbReference>
<geneLocation type="mitochondrion" evidence="22"/>
<feature type="binding site" description="axial binding residue" evidence="18">
    <location>
        <position position="182"/>
    </location>
    <ligand>
        <name>heme b</name>
        <dbReference type="ChEBI" id="CHEBI:60344"/>
        <label>b562</label>
    </ligand>
    <ligandPart>
        <name>Fe</name>
        <dbReference type="ChEBI" id="CHEBI:18248"/>
    </ligandPart>
</feature>
<evidence type="ECO:0000256" key="14">
    <source>
        <dbReference type="ARBA" id="ARBA00023075"/>
    </source>
</evidence>
<keyword evidence="9 18" id="KW-0479">Metal-binding</keyword>
<evidence type="ECO:0000256" key="3">
    <source>
        <dbReference type="ARBA" id="ARBA00011649"/>
    </source>
</evidence>
<proteinExistence type="inferred from homology"/>
<feature type="domain" description="Cytochrome b/b6 N-terminal region profile" evidence="20">
    <location>
        <begin position="1"/>
        <end position="209"/>
    </location>
</feature>
<protein>
    <recommendedName>
        <fullName evidence="4 19">Cytochrome b</fullName>
    </recommendedName>
</protein>
<dbReference type="PROSITE" id="PS51002">
    <property type="entry name" value="CYTB_NTER"/>
    <property type="match status" value="1"/>
</dbReference>
<evidence type="ECO:0000256" key="12">
    <source>
        <dbReference type="ARBA" id="ARBA00022989"/>
    </source>
</evidence>
<keyword evidence="15 19" id="KW-0496">Mitochondrion</keyword>
<dbReference type="Pfam" id="PF00032">
    <property type="entry name" value="Cytochrom_B_C"/>
    <property type="match status" value="1"/>
</dbReference>
<evidence type="ECO:0000256" key="7">
    <source>
        <dbReference type="ARBA" id="ARBA00022660"/>
    </source>
</evidence>
<dbReference type="InterPro" id="IPR036150">
    <property type="entry name" value="Cyt_b/b6_C_sf"/>
</dbReference>
<feature type="transmembrane region" description="Helical" evidence="19">
    <location>
        <begin position="29"/>
        <end position="56"/>
    </location>
</feature>
<dbReference type="InterPro" id="IPR027387">
    <property type="entry name" value="Cytb/b6-like_sf"/>
</dbReference>
<feature type="transmembrane region" description="Helical" evidence="19">
    <location>
        <begin position="178"/>
        <end position="199"/>
    </location>
</feature>
<evidence type="ECO:0000256" key="5">
    <source>
        <dbReference type="ARBA" id="ARBA00022448"/>
    </source>
</evidence>
<evidence type="ECO:0000256" key="10">
    <source>
        <dbReference type="ARBA" id="ARBA00022792"/>
    </source>
</evidence>
<dbReference type="EMBL" id="EU024483">
    <property type="protein sequence ID" value="ABS71914.1"/>
    <property type="molecule type" value="Genomic_DNA"/>
</dbReference>
<dbReference type="InterPro" id="IPR005797">
    <property type="entry name" value="Cyt_b/b6_N"/>
</dbReference>
<dbReference type="PROSITE" id="PS51003">
    <property type="entry name" value="CYTB_CTER"/>
    <property type="match status" value="1"/>
</dbReference>
<feature type="transmembrane region" description="Helical" evidence="19">
    <location>
        <begin position="113"/>
        <end position="133"/>
    </location>
</feature>
<evidence type="ECO:0000256" key="1">
    <source>
        <dbReference type="ARBA" id="ARBA00002566"/>
    </source>
</evidence>
<dbReference type="InterPro" id="IPR048260">
    <property type="entry name" value="Cytochrome_b_C_euk/bac"/>
</dbReference>
<dbReference type="PANTHER" id="PTHR19271:SF16">
    <property type="entry name" value="CYTOCHROME B"/>
    <property type="match status" value="1"/>
</dbReference>
<feature type="transmembrane region" description="Helical" evidence="19">
    <location>
        <begin position="140"/>
        <end position="166"/>
    </location>
</feature>
<dbReference type="GO" id="GO:0046872">
    <property type="term" value="F:metal ion binding"/>
    <property type="evidence" value="ECO:0007669"/>
    <property type="project" value="UniProtKB-UniRule"/>
</dbReference>
<dbReference type="InterPro" id="IPR005798">
    <property type="entry name" value="Cyt_b/b6_C"/>
</dbReference>
<evidence type="ECO:0000256" key="13">
    <source>
        <dbReference type="ARBA" id="ARBA00023004"/>
    </source>
</evidence>
<evidence type="ECO:0000256" key="4">
    <source>
        <dbReference type="ARBA" id="ARBA00013531"/>
    </source>
</evidence>
<dbReference type="PANTHER" id="PTHR19271">
    <property type="entry name" value="CYTOCHROME B"/>
    <property type="match status" value="1"/>
</dbReference>
<comment type="cofactor">
    <cofactor evidence="19">
        <name>heme b</name>
        <dbReference type="ChEBI" id="CHEBI:60344"/>
    </cofactor>
    <text evidence="19">Binds 2 heme groups non-covalently.</text>
</comment>
<keyword evidence="11 19" id="KW-0249">Electron transport</keyword>
<name>A9LI83_9ARAC</name>